<feature type="region of interest" description="Disordered" evidence="1">
    <location>
        <begin position="88"/>
        <end position="115"/>
    </location>
</feature>
<organism evidence="2 3">
    <name type="scientific">Rehmannia glutinosa</name>
    <name type="common">Chinese foxglove</name>
    <dbReference type="NCBI Taxonomy" id="99300"/>
    <lineage>
        <taxon>Eukaryota</taxon>
        <taxon>Viridiplantae</taxon>
        <taxon>Streptophyta</taxon>
        <taxon>Embryophyta</taxon>
        <taxon>Tracheophyta</taxon>
        <taxon>Spermatophyta</taxon>
        <taxon>Magnoliopsida</taxon>
        <taxon>eudicotyledons</taxon>
        <taxon>Gunneridae</taxon>
        <taxon>Pentapetalae</taxon>
        <taxon>asterids</taxon>
        <taxon>lamiids</taxon>
        <taxon>Lamiales</taxon>
        <taxon>Orobanchaceae</taxon>
        <taxon>Rehmannieae</taxon>
        <taxon>Rehmannia</taxon>
    </lineage>
</organism>
<comment type="caution">
    <text evidence="2">The sequence shown here is derived from an EMBL/GenBank/DDBJ whole genome shotgun (WGS) entry which is preliminary data.</text>
</comment>
<accession>A0ABR0XMA3</accession>
<dbReference type="EMBL" id="JABTTQ020000003">
    <property type="protein sequence ID" value="KAK6160304.1"/>
    <property type="molecule type" value="Genomic_DNA"/>
</dbReference>
<name>A0ABR0XMA3_REHGL</name>
<feature type="compositionally biased region" description="Polar residues" evidence="1">
    <location>
        <begin position="88"/>
        <end position="106"/>
    </location>
</feature>
<protein>
    <recommendedName>
        <fullName evidence="4">RRM domain-containing protein</fullName>
    </recommendedName>
</protein>
<dbReference type="InterPro" id="IPR034772">
    <property type="entry name" value="CPSF6/7"/>
</dbReference>
<evidence type="ECO:0000256" key="1">
    <source>
        <dbReference type="SAM" id="MobiDB-lite"/>
    </source>
</evidence>
<evidence type="ECO:0008006" key="4">
    <source>
        <dbReference type="Google" id="ProtNLM"/>
    </source>
</evidence>
<sequence>MNNSEKIVGEPASLAYPNMGRLKRRIALVDNICEHESVLIQYGRVKEIKFFEEWASVINGHIFNGRACVVAFSTPQTIKRMGISYMNKTQPQAQSQLQGRNPTNDGSGRGHDGSGFDLAFMGRGGGYGGFLGPAFPGMLPPFPGVNSMGLPGVAPHVNGMGMMGNAGMVGPHSGTWNDANMGGSGGEEHGRESSYAGEDNASKYGYGEASHDKGVRSSAASHEKKRNSERDWSSNPEKRHCEEREHDGERYDREARYRKEKDMYRDYHHKDCDSGYDDDWDIGQSSRSRSRSCAVPKGDHMSRSRDVDYGKRRCMPSE</sequence>
<dbReference type="Proteomes" id="UP001318860">
    <property type="component" value="Unassembled WGS sequence"/>
</dbReference>
<feature type="compositionally biased region" description="Basic and acidic residues" evidence="1">
    <location>
        <begin position="297"/>
        <end position="311"/>
    </location>
</feature>
<evidence type="ECO:0000313" key="2">
    <source>
        <dbReference type="EMBL" id="KAK6160304.1"/>
    </source>
</evidence>
<gene>
    <name evidence="2" type="ORF">DH2020_003685</name>
</gene>
<keyword evidence="3" id="KW-1185">Reference proteome</keyword>
<feature type="region of interest" description="Disordered" evidence="1">
    <location>
        <begin position="173"/>
        <end position="318"/>
    </location>
</feature>
<feature type="compositionally biased region" description="Basic and acidic residues" evidence="1">
    <location>
        <begin position="226"/>
        <end position="273"/>
    </location>
</feature>
<dbReference type="PANTHER" id="PTHR23204">
    <property type="entry name" value="CLEAVAGE AND POLYADENYLATION SPECIFIC FACTOR"/>
    <property type="match status" value="1"/>
</dbReference>
<evidence type="ECO:0000313" key="3">
    <source>
        <dbReference type="Proteomes" id="UP001318860"/>
    </source>
</evidence>
<reference evidence="2 3" key="1">
    <citation type="journal article" date="2021" name="Comput. Struct. Biotechnol. J.">
        <title>De novo genome assembly of the potent medicinal plant Rehmannia glutinosa using nanopore technology.</title>
        <authorList>
            <person name="Ma L."/>
            <person name="Dong C."/>
            <person name="Song C."/>
            <person name="Wang X."/>
            <person name="Zheng X."/>
            <person name="Niu Y."/>
            <person name="Chen S."/>
            <person name="Feng W."/>
        </authorList>
    </citation>
    <scope>NUCLEOTIDE SEQUENCE [LARGE SCALE GENOMIC DNA]</scope>
    <source>
        <strain evidence="2">DH-2019</strain>
    </source>
</reference>
<proteinExistence type="predicted"/>